<protein>
    <recommendedName>
        <fullName evidence="6">Dihydrolipoamide acetyltransferase component of pyruvate dehydrogenase complex</fullName>
        <ecNumber evidence="6">2.3.1.-</ecNumber>
    </recommendedName>
</protein>
<feature type="domain" description="Peripheral subunit-binding (PSBD)" evidence="9">
    <location>
        <begin position="191"/>
        <end position="228"/>
    </location>
</feature>
<gene>
    <name evidence="11" type="ORF">A8L58_10010</name>
    <name evidence="10" type="ORF">AXH35_08565</name>
</gene>
<reference evidence="11 13" key="1">
    <citation type="journal article" date="2016" name="Plant Dis.">
        <title>Improved production of propionic acid using genome shuffling.</title>
        <authorList>
            <person name="Luna-Flores C.H."/>
            <person name="Palfreyman R.W."/>
            <person name="Kromer J.O."/>
            <person name="Nielsen L.K."/>
            <person name="Marcellin E."/>
        </authorList>
    </citation>
    <scope>NUCLEOTIDE SEQUENCE [LARGE SCALE GENOMIC DNA]</scope>
    <source>
        <strain evidence="11 13">F3E8</strain>
    </source>
</reference>
<evidence type="ECO:0000259" key="9">
    <source>
        <dbReference type="PROSITE" id="PS51826"/>
    </source>
</evidence>
<dbReference type="EC" id="2.3.1.-" evidence="6"/>
<sequence length="504" mass="53404">MKYYRMPDPGEGLTEAEVVSWRVAEGDTVEVNDVLCEVETAKSIVELPSPFAGTVAKIRAAEGDTVPVGGPLVAIDEGGDDEPEPELLVGHISAEKGGRRRRRRGAGASAPEPGSAPAADSVPAAPSTPSTPAPAPEAQESPVQAPQRSCEKTCETPAATQPEAAPAARAVEPAQPQPPRADVTEGPEHVLAKPPARRLAKDLGIDLSSVSGTGPGGVVTRTDVKQAATDRDASPAVPTAPAGDVPDSWRSISPASRKLLDGDPTDASGAERRVRIQGVRKVTAQAMKESIDTKALVTSFITCDVSRSMELVDKLRKDRKFKGLRVSPLTLWCRAACLAMTRTPVINARWDDESGEIVYNRDINLGIAAATPRGLMVPVLRGAQDMNLLELAQELTRIIAIAKEDRLTPSDYSGGTFSISNVGVFGLDAGTPVVNRTESALLVLGTIARRPWVIGEGAEEKIVPRWVTTMSLGFDHRLVDGEQGSIFLHDVAEILSEPDTALLY</sequence>
<dbReference type="SUPFAM" id="SSF51230">
    <property type="entry name" value="Single hybrid motif"/>
    <property type="match status" value="1"/>
</dbReference>
<dbReference type="GO" id="GO:0031405">
    <property type="term" value="F:lipoic acid binding"/>
    <property type="evidence" value="ECO:0007669"/>
    <property type="project" value="TreeGrafter"/>
</dbReference>
<feature type="region of interest" description="Disordered" evidence="7">
    <location>
        <begin position="212"/>
        <end position="270"/>
    </location>
</feature>
<dbReference type="GO" id="GO:0005737">
    <property type="term" value="C:cytoplasm"/>
    <property type="evidence" value="ECO:0007669"/>
    <property type="project" value="TreeGrafter"/>
</dbReference>
<organism evidence="10 12">
    <name type="scientific">Acidipropionibacterium acidipropionici</name>
    <dbReference type="NCBI Taxonomy" id="1748"/>
    <lineage>
        <taxon>Bacteria</taxon>
        <taxon>Bacillati</taxon>
        <taxon>Actinomycetota</taxon>
        <taxon>Actinomycetes</taxon>
        <taxon>Propionibacteriales</taxon>
        <taxon>Propionibacteriaceae</taxon>
        <taxon>Acidipropionibacterium</taxon>
    </lineage>
</organism>
<dbReference type="Pfam" id="PF00364">
    <property type="entry name" value="Biotin_lipoyl"/>
    <property type="match status" value="1"/>
</dbReference>
<dbReference type="AlphaFoldDB" id="A0AAC8YFH3"/>
<evidence type="ECO:0000256" key="4">
    <source>
        <dbReference type="ARBA" id="ARBA00022823"/>
    </source>
</evidence>
<evidence type="ECO:0000259" key="8">
    <source>
        <dbReference type="PROSITE" id="PS50968"/>
    </source>
</evidence>
<dbReference type="PROSITE" id="PS50968">
    <property type="entry name" value="BIOTINYL_LIPOYL"/>
    <property type="match status" value="1"/>
</dbReference>
<dbReference type="PANTHER" id="PTHR43178:SF5">
    <property type="entry name" value="LIPOAMIDE ACYLTRANSFERASE COMPONENT OF BRANCHED-CHAIN ALPHA-KETO ACID DEHYDROGENASE COMPLEX, MITOCHONDRIAL"/>
    <property type="match status" value="1"/>
</dbReference>
<feature type="compositionally biased region" description="Basic and acidic residues" evidence="7">
    <location>
        <begin position="182"/>
        <end position="191"/>
    </location>
</feature>
<evidence type="ECO:0000256" key="5">
    <source>
        <dbReference type="ARBA" id="ARBA00023315"/>
    </source>
</evidence>
<dbReference type="PROSITE" id="PS51826">
    <property type="entry name" value="PSBD"/>
    <property type="match status" value="1"/>
</dbReference>
<keyword evidence="5 6" id="KW-0012">Acyltransferase</keyword>
<dbReference type="PANTHER" id="PTHR43178">
    <property type="entry name" value="DIHYDROLIPOAMIDE ACETYLTRANSFERASE COMPONENT OF PYRUVATE DEHYDROGENASE COMPLEX"/>
    <property type="match status" value="1"/>
</dbReference>
<dbReference type="EMBL" id="CP015970">
    <property type="protein sequence ID" value="AOZ46962.1"/>
    <property type="molecule type" value="Genomic_DNA"/>
</dbReference>
<evidence type="ECO:0000256" key="2">
    <source>
        <dbReference type="ARBA" id="ARBA00007317"/>
    </source>
</evidence>
<dbReference type="Gene3D" id="3.30.559.10">
    <property type="entry name" value="Chloramphenicol acetyltransferase-like domain"/>
    <property type="match status" value="1"/>
</dbReference>
<dbReference type="InterPro" id="IPR001078">
    <property type="entry name" value="2-oxoacid_DH_actylTfrase"/>
</dbReference>
<dbReference type="InterPro" id="IPR000089">
    <property type="entry name" value="Biotin_lipoyl"/>
</dbReference>
<keyword evidence="3 6" id="KW-0808">Transferase</keyword>
<evidence type="ECO:0000313" key="11">
    <source>
        <dbReference type="EMBL" id="AOZ46962.1"/>
    </source>
</evidence>
<dbReference type="CDD" id="cd06849">
    <property type="entry name" value="lipoyl_domain"/>
    <property type="match status" value="1"/>
</dbReference>
<proteinExistence type="inferred from homology"/>
<evidence type="ECO:0000256" key="7">
    <source>
        <dbReference type="SAM" id="MobiDB-lite"/>
    </source>
</evidence>
<evidence type="ECO:0000256" key="3">
    <source>
        <dbReference type="ARBA" id="ARBA00022679"/>
    </source>
</evidence>
<dbReference type="Pfam" id="PF02817">
    <property type="entry name" value="E3_binding"/>
    <property type="match status" value="1"/>
</dbReference>
<keyword evidence="13" id="KW-1185">Reference proteome</keyword>
<feature type="compositionally biased region" description="Low complexity" evidence="7">
    <location>
        <begin position="136"/>
        <end position="146"/>
    </location>
</feature>
<dbReference type="InterPro" id="IPR050743">
    <property type="entry name" value="2-oxoacid_DH_E2_comp"/>
</dbReference>
<evidence type="ECO:0000256" key="6">
    <source>
        <dbReference type="RuleBase" id="RU003423"/>
    </source>
</evidence>
<dbReference type="InterPro" id="IPR004167">
    <property type="entry name" value="PSBD"/>
</dbReference>
<dbReference type="EMBL" id="CP014352">
    <property type="protein sequence ID" value="AMS05490.1"/>
    <property type="molecule type" value="Genomic_DNA"/>
</dbReference>
<feature type="region of interest" description="Disordered" evidence="7">
    <location>
        <begin position="75"/>
        <end position="193"/>
    </location>
</feature>
<comment type="similarity">
    <text evidence="2 6">Belongs to the 2-oxoacid dehydrogenase family.</text>
</comment>
<feature type="compositionally biased region" description="Low complexity" evidence="7">
    <location>
        <begin position="155"/>
        <end position="174"/>
    </location>
</feature>
<dbReference type="SUPFAM" id="SSF47005">
    <property type="entry name" value="Peripheral subunit-binding domain of 2-oxo acid dehydrogenase complex"/>
    <property type="match status" value="1"/>
</dbReference>
<evidence type="ECO:0000256" key="1">
    <source>
        <dbReference type="ARBA" id="ARBA00001938"/>
    </source>
</evidence>
<evidence type="ECO:0000313" key="12">
    <source>
        <dbReference type="Proteomes" id="UP000075221"/>
    </source>
</evidence>
<evidence type="ECO:0000313" key="10">
    <source>
        <dbReference type="EMBL" id="AMS05490.1"/>
    </source>
</evidence>
<name>A0AAC8YFH3_9ACTN</name>
<feature type="compositionally biased region" description="Basic and acidic residues" evidence="7">
    <location>
        <begin position="222"/>
        <end position="233"/>
    </location>
</feature>
<dbReference type="InterPro" id="IPR023213">
    <property type="entry name" value="CAT-like_dom_sf"/>
</dbReference>
<evidence type="ECO:0000313" key="13">
    <source>
        <dbReference type="Proteomes" id="UP000178666"/>
    </source>
</evidence>
<dbReference type="Proteomes" id="UP000178666">
    <property type="component" value="Chromosome"/>
</dbReference>
<keyword evidence="4 6" id="KW-0450">Lipoyl</keyword>
<dbReference type="Proteomes" id="UP000075221">
    <property type="component" value="Chromosome"/>
</dbReference>
<dbReference type="InterPro" id="IPR036625">
    <property type="entry name" value="E3-bd_dom_sf"/>
</dbReference>
<dbReference type="GO" id="GO:0016407">
    <property type="term" value="F:acetyltransferase activity"/>
    <property type="evidence" value="ECO:0007669"/>
    <property type="project" value="TreeGrafter"/>
</dbReference>
<dbReference type="InterPro" id="IPR003016">
    <property type="entry name" value="2-oxoA_DH_lipoyl-BS"/>
</dbReference>
<dbReference type="InterPro" id="IPR011053">
    <property type="entry name" value="Single_hybrid_motif"/>
</dbReference>
<dbReference type="Gene3D" id="2.40.50.100">
    <property type="match status" value="1"/>
</dbReference>
<reference evidence="10 12" key="2">
    <citation type="submission" date="2016-02" db="EMBL/GenBank/DDBJ databases">
        <title>Complete Genome Sequence of Propionibacterium acidipropionici ATCC 55737.</title>
        <authorList>
            <person name="Luna Flores C.H."/>
            <person name="Nielsen L.K."/>
            <person name="Marcellin E."/>
        </authorList>
    </citation>
    <scope>NUCLEOTIDE SEQUENCE [LARGE SCALE GENOMIC DNA]</scope>
    <source>
        <strain evidence="10 12">ATCC 55737</strain>
    </source>
</reference>
<dbReference type="Gene3D" id="4.10.320.10">
    <property type="entry name" value="E3-binding domain"/>
    <property type="match status" value="1"/>
</dbReference>
<dbReference type="PROSITE" id="PS00189">
    <property type="entry name" value="LIPOYL"/>
    <property type="match status" value="1"/>
</dbReference>
<feature type="compositionally biased region" description="Low complexity" evidence="7">
    <location>
        <begin position="106"/>
        <end position="128"/>
    </location>
</feature>
<dbReference type="SUPFAM" id="SSF52777">
    <property type="entry name" value="CoA-dependent acyltransferases"/>
    <property type="match status" value="1"/>
</dbReference>
<dbReference type="Pfam" id="PF00198">
    <property type="entry name" value="2-oxoacid_dh"/>
    <property type="match status" value="1"/>
</dbReference>
<feature type="domain" description="Lipoyl-binding" evidence="8">
    <location>
        <begin position="1"/>
        <end position="76"/>
    </location>
</feature>
<comment type="cofactor">
    <cofactor evidence="1 6">
        <name>(R)-lipoate</name>
        <dbReference type="ChEBI" id="CHEBI:83088"/>
    </cofactor>
</comment>
<accession>A0AAC8YFH3</accession>